<dbReference type="SUPFAM" id="SSF51126">
    <property type="entry name" value="Pectin lyase-like"/>
    <property type="match status" value="1"/>
</dbReference>
<dbReference type="EMBL" id="CACVKT020008661">
    <property type="protein sequence ID" value="CAC5416528.1"/>
    <property type="molecule type" value="Genomic_DNA"/>
</dbReference>
<evidence type="ECO:0000259" key="2">
    <source>
        <dbReference type="Pfam" id="PF13229"/>
    </source>
</evidence>
<evidence type="ECO:0000313" key="4">
    <source>
        <dbReference type="Proteomes" id="UP000507470"/>
    </source>
</evidence>
<feature type="domain" description="Right handed beta helix" evidence="2">
    <location>
        <begin position="173"/>
        <end position="333"/>
    </location>
</feature>
<dbReference type="GO" id="GO:0006511">
    <property type="term" value="P:ubiquitin-dependent protein catabolic process"/>
    <property type="evidence" value="ECO:0007669"/>
    <property type="project" value="TreeGrafter"/>
</dbReference>
<dbReference type="AlphaFoldDB" id="A0A6J8E8P7"/>
<dbReference type="Pfam" id="PF13229">
    <property type="entry name" value="Beta_helix"/>
    <property type="match status" value="1"/>
</dbReference>
<dbReference type="InterPro" id="IPR011050">
    <property type="entry name" value="Pectin_lyase_fold/virulence"/>
</dbReference>
<accession>A0A6J8E8P7</accession>
<gene>
    <name evidence="3" type="ORF">MCOR_49132</name>
</gene>
<evidence type="ECO:0000256" key="1">
    <source>
        <dbReference type="ARBA" id="ARBA00022737"/>
    </source>
</evidence>
<dbReference type="Gene3D" id="2.160.20.10">
    <property type="entry name" value="Single-stranded right-handed beta-helix, Pectin lyase-like"/>
    <property type="match status" value="2"/>
</dbReference>
<sequence length="433" mass="47654">MVERPEYLRQDIMSLTDRPFTSLLLRKGLYTFNERLITTKSIQVIGIEDDVDIDTGPGLHISRLPTGSFTVDFEPEQMIKTHFENVNFVSGDQFTVHKNCIATFYKCNIGCVNPFKCRQAFQERLSLFGTVSFGQTGCSGIAVCNGGTAYIDACLLNRCGGGGVLSDGKGSFIEIKNCTVQNMKQMGIEARNEGTVKISKNTISQNQTHGIAIGSNGYAYIEDNIIQGNGSEGIWCGGISDSHESENLNETGASRAVLIDNDIGQNGLSGISCDGCFVEIKGNRIFYNNFWGMMVKLRSSAYILNNEIFDNKCGGIRIGHNYTASVIIDGNTIRDHTGPGVYTVNSIERVFNKIKDWSDSLVGNGEILGYSRPPVITSTNVLRNNGKGTQHPSEVVRLIEACSFCRHVSHNLKSCSKYKKATYCSNDCQTKHW</sequence>
<dbReference type="SMART" id="SM00710">
    <property type="entry name" value="PbH1"/>
    <property type="match status" value="7"/>
</dbReference>
<evidence type="ECO:0000313" key="3">
    <source>
        <dbReference type="EMBL" id="CAC5416528.1"/>
    </source>
</evidence>
<dbReference type="InterPro" id="IPR006626">
    <property type="entry name" value="PbH1"/>
</dbReference>
<dbReference type="InterPro" id="IPR039448">
    <property type="entry name" value="Beta_helix"/>
</dbReference>
<dbReference type="InterPro" id="IPR051550">
    <property type="entry name" value="SCF-Subunits/Alg-Epimerases"/>
</dbReference>
<organism evidence="3 4">
    <name type="scientific">Mytilus coruscus</name>
    <name type="common">Sea mussel</name>
    <dbReference type="NCBI Taxonomy" id="42192"/>
    <lineage>
        <taxon>Eukaryota</taxon>
        <taxon>Metazoa</taxon>
        <taxon>Spiralia</taxon>
        <taxon>Lophotrochozoa</taxon>
        <taxon>Mollusca</taxon>
        <taxon>Bivalvia</taxon>
        <taxon>Autobranchia</taxon>
        <taxon>Pteriomorphia</taxon>
        <taxon>Mytilida</taxon>
        <taxon>Mytiloidea</taxon>
        <taxon>Mytilidae</taxon>
        <taxon>Mytilinae</taxon>
        <taxon>Mytilus</taxon>
    </lineage>
</organism>
<proteinExistence type="predicted"/>
<dbReference type="Proteomes" id="UP000507470">
    <property type="component" value="Unassembled WGS sequence"/>
</dbReference>
<dbReference type="InterPro" id="IPR012334">
    <property type="entry name" value="Pectin_lyas_fold"/>
</dbReference>
<dbReference type="Gene3D" id="6.10.140.2220">
    <property type="match status" value="1"/>
</dbReference>
<dbReference type="PANTHER" id="PTHR22990">
    <property type="entry name" value="F-BOX ONLY PROTEIN"/>
    <property type="match status" value="1"/>
</dbReference>
<keyword evidence="4" id="KW-1185">Reference proteome</keyword>
<name>A0A6J8E8P7_MYTCO</name>
<protein>
    <submittedName>
        <fullName evidence="3">FBXO11</fullName>
    </submittedName>
</protein>
<dbReference type="PANTHER" id="PTHR22990:SF15">
    <property type="entry name" value="F-BOX ONLY PROTEIN 10"/>
    <property type="match status" value="1"/>
</dbReference>
<dbReference type="GO" id="GO:0042981">
    <property type="term" value="P:regulation of apoptotic process"/>
    <property type="evidence" value="ECO:0007669"/>
    <property type="project" value="TreeGrafter"/>
</dbReference>
<keyword evidence="1" id="KW-0677">Repeat</keyword>
<reference evidence="3 4" key="1">
    <citation type="submission" date="2020-06" db="EMBL/GenBank/DDBJ databases">
        <authorList>
            <person name="Li R."/>
            <person name="Bekaert M."/>
        </authorList>
    </citation>
    <scope>NUCLEOTIDE SEQUENCE [LARGE SCALE GENOMIC DNA]</scope>
    <source>
        <strain evidence="4">wild</strain>
    </source>
</reference>
<dbReference type="OrthoDB" id="6088515at2759"/>